<dbReference type="CDD" id="cd10941">
    <property type="entry name" value="CE4_PuuE_HpPgdA_like_2"/>
    <property type="match status" value="1"/>
</dbReference>
<dbReference type="InterPro" id="IPR011330">
    <property type="entry name" value="Glyco_hydro/deAcase_b/a-brl"/>
</dbReference>
<dbReference type="RefSeq" id="WP_038264424.1">
    <property type="nucleotide sequence ID" value="NZ_AYXY01000019.1"/>
</dbReference>
<gene>
    <name evidence="2" type="ORF">P278_15090</name>
</gene>
<dbReference type="Pfam" id="PF01522">
    <property type="entry name" value="Polysacc_deac_1"/>
    <property type="match status" value="1"/>
</dbReference>
<dbReference type="eggNOG" id="COG0726">
    <property type="taxonomic scope" value="Bacteria"/>
</dbReference>
<dbReference type="Gene3D" id="3.20.20.370">
    <property type="entry name" value="Glycoside hydrolase/deacetylase"/>
    <property type="match status" value="1"/>
</dbReference>
<dbReference type="Proteomes" id="UP000018850">
    <property type="component" value="Unassembled WGS sequence"/>
</dbReference>
<reference evidence="2 3" key="2">
    <citation type="journal article" date="2016" name="Genome Announc.">
        <title>Draft Genome Sequence of Zhouia amylolytica AD3, Isolated from Tidal Flat Sediment.</title>
        <authorList>
            <person name="Jia B."/>
            <person name="Jin H.M."/>
            <person name="Lee H.J."/>
            <person name="Jeon C.O."/>
        </authorList>
    </citation>
    <scope>NUCLEOTIDE SEQUENCE [LARGE SCALE GENOMIC DNA]</scope>
    <source>
        <strain evidence="2 3">AD3</strain>
    </source>
</reference>
<dbReference type="EMBL" id="AYXY01000019">
    <property type="protein sequence ID" value="ETN95787.1"/>
    <property type="molecule type" value="Genomic_DNA"/>
</dbReference>
<dbReference type="PANTHER" id="PTHR47561:SF1">
    <property type="entry name" value="POLYSACCHARIDE DEACETYLASE FAMILY PROTEIN (AFU_ORTHOLOGUE AFUA_6G05030)"/>
    <property type="match status" value="1"/>
</dbReference>
<keyword evidence="3" id="KW-1185">Reference proteome</keyword>
<dbReference type="GO" id="GO:0005975">
    <property type="term" value="P:carbohydrate metabolic process"/>
    <property type="evidence" value="ECO:0007669"/>
    <property type="project" value="InterPro"/>
</dbReference>
<dbReference type="Pfam" id="PF11959">
    <property type="entry name" value="DUF3473"/>
    <property type="match status" value="1"/>
</dbReference>
<reference evidence="3" key="1">
    <citation type="submission" date="2013-11" db="EMBL/GenBank/DDBJ databases">
        <title>Draft genome sequence from a member of Zhouia, isolated tidal flat.</title>
        <authorList>
            <person name="Jin H."/>
            <person name="Jeon C.O."/>
        </authorList>
    </citation>
    <scope>NUCLEOTIDE SEQUENCE [LARGE SCALE GENOMIC DNA]</scope>
    <source>
        <strain evidence="3">AD3</strain>
    </source>
</reference>
<evidence type="ECO:0000313" key="3">
    <source>
        <dbReference type="Proteomes" id="UP000018850"/>
    </source>
</evidence>
<dbReference type="PATRIC" id="fig|1286632.3.peg.1498"/>
<evidence type="ECO:0000313" key="2">
    <source>
        <dbReference type="EMBL" id="ETN95787.1"/>
    </source>
</evidence>
<dbReference type="SUPFAM" id="SSF88713">
    <property type="entry name" value="Glycoside hydrolase/deacetylase"/>
    <property type="match status" value="1"/>
</dbReference>
<dbReference type="InterPro" id="IPR022560">
    <property type="entry name" value="DUF3473"/>
</dbReference>
<dbReference type="InterPro" id="IPR002509">
    <property type="entry name" value="NODB_dom"/>
</dbReference>
<dbReference type="AlphaFoldDB" id="W2UR57"/>
<comment type="caution">
    <text evidence="2">The sequence shown here is derived from an EMBL/GenBank/DDBJ whole genome shotgun (WGS) entry which is preliminary data.</text>
</comment>
<protein>
    <submittedName>
        <fullName evidence="2">Polysaccharide deacetylase</fullName>
    </submittedName>
</protein>
<evidence type="ECO:0000259" key="1">
    <source>
        <dbReference type="PROSITE" id="PS51677"/>
    </source>
</evidence>
<proteinExistence type="predicted"/>
<dbReference type="GO" id="GO:0016810">
    <property type="term" value="F:hydrolase activity, acting on carbon-nitrogen (but not peptide) bonds"/>
    <property type="evidence" value="ECO:0007669"/>
    <property type="project" value="InterPro"/>
</dbReference>
<dbReference type="PANTHER" id="PTHR47561">
    <property type="entry name" value="POLYSACCHARIDE DEACETYLASE FAMILY PROTEIN (AFU_ORTHOLOGUE AFUA_6G05030)"/>
    <property type="match status" value="1"/>
</dbReference>
<feature type="domain" description="NodB homology" evidence="1">
    <location>
        <begin position="23"/>
        <end position="282"/>
    </location>
</feature>
<dbReference type="InterPro" id="IPR045235">
    <property type="entry name" value="PuuE_HpPgdA-like"/>
</dbReference>
<name>W2UR57_9FLAO</name>
<dbReference type="PROSITE" id="PS51677">
    <property type="entry name" value="NODB"/>
    <property type="match status" value="1"/>
</dbReference>
<accession>W2UR57</accession>
<organism evidence="2 3">
    <name type="scientific">Zhouia amylolytica AD3</name>
    <dbReference type="NCBI Taxonomy" id="1286632"/>
    <lineage>
        <taxon>Bacteria</taxon>
        <taxon>Pseudomonadati</taxon>
        <taxon>Bacteroidota</taxon>
        <taxon>Flavobacteriia</taxon>
        <taxon>Flavobacteriales</taxon>
        <taxon>Flavobacteriaceae</taxon>
        <taxon>Zhouia</taxon>
    </lineage>
</organism>
<sequence>MNILTFDIEEWFHVLDNNHTKTEKDWSNFESRIHQNMNTIFELLDNSKQKATFFCVGWIAEKYPEVIKEIISRGFEVGSHTHLHQLVYDQSPKQFEEDLKRSIQTLEDASGQKVRSFRAPGFSITSETPWAFETLLKNGIEIDCSVFPASRAHGGFNSFGHAEPAYIELNGMRLKELPINTHEIGGKKLVFSGGGYFRLFPYGAIKSFTQKSDYVMTYFHPRDFDFDQPMLPGLSLTRKFKSYYGLKQAKPKLQRWLNDFNFMDIASAEKKINWDKVKVVNL</sequence>